<dbReference type="CDD" id="cd00093">
    <property type="entry name" value="HTH_XRE"/>
    <property type="match status" value="1"/>
</dbReference>
<dbReference type="eggNOG" id="COG1396">
    <property type="taxonomic scope" value="Bacteria"/>
</dbReference>
<accession>C1FM74</accession>
<dbReference type="EMBL" id="CP001581">
    <property type="protein sequence ID" value="ACO85977.1"/>
    <property type="molecule type" value="Genomic_DNA"/>
</dbReference>
<dbReference type="GO" id="GO:0003677">
    <property type="term" value="F:DNA binding"/>
    <property type="evidence" value="ECO:0007669"/>
    <property type="project" value="UniProtKB-KW"/>
</dbReference>
<dbReference type="InterPro" id="IPR010982">
    <property type="entry name" value="Lambda_DNA-bd_dom_sf"/>
</dbReference>
<evidence type="ECO:0000313" key="3">
    <source>
        <dbReference type="Proteomes" id="UP000001374"/>
    </source>
</evidence>
<evidence type="ECO:0000259" key="1">
    <source>
        <dbReference type="PROSITE" id="PS50943"/>
    </source>
</evidence>
<dbReference type="RefSeq" id="WP_012705054.1">
    <property type="nucleotide sequence ID" value="NC_012563.1"/>
</dbReference>
<sequence>MTISKTLKYERLKRGMTQKQFAELLETDRGSIAHYENGRVPLPPTLKKFSDKLDVDLAKALMEGDM</sequence>
<dbReference type="Pfam" id="PF01381">
    <property type="entry name" value="HTH_3"/>
    <property type="match status" value="1"/>
</dbReference>
<proteinExistence type="predicted"/>
<feature type="domain" description="HTH cro/C1-type" evidence="1">
    <location>
        <begin position="7"/>
        <end position="60"/>
    </location>
</feature>
<dbReference type="SMART" id="SM00530">
    <property type="entry name" value="HTH_XRE"/>
    <property type="match status" value="1"/>
</dbReference>
<gene>
    <name evidence="2" type="ordered locus">CLM_1618</name>
</gene>
<dbReference type="SUPFAM" id="SSF47413">
    <property type="entry name" value="lambda repressor-like DNA-binding domains"/>
    <property type="match status" value="1"/>
</dbReference>
<evidence type="ECO:0000313" key="2">
    <source>
        <dbReference type="EMBL" id="ACO85977.1"/>
    </source>
</evidence>
<dbReference type="InterPro" id="IPR001387">
    <property type="entry name" value="Cro/C1-type_HTH"/>
</dbReference>
<protein>
    <submittedName>
        <fullName evidence="2">DNA-binding protein</fullName>
    </submittedName>
</protein>
<dbReference type="AlphaFoldDB" id="C1FM74"/>
<dbReference type="Proteomes" id="UP000001374">
    <property type="component" value="Chromosome"/>
</dbReference>
<organism evidence="2 3">
    <name type="scientific">Clostridium botulinum (strain Kyoto / Type A2)</name>
    <dbReference type="NCBI Taxonomy" id="536232"/>
    <lineage>
        <taxon>Bacteria</taxon>
        <taxon>Bacillati</taxon>
        <taxon>Bacillota</taxon>
        <taxon>Clostridia</taxon>
        <taxon>Eubacteriales</taxon>
        <taxon>Clostridiaceae</taxon>
        <taxon>Clostridium</taxon>
    </lineage>
</organism>
<dbReference type="HOGENOM" id="CLU_2823399_0_0_9"/>
<dbReference type="KEGG" id="cby:CLM_1618"/>
<reference evidence="2 3" key="1">
    <citation type="submission" date="2008-10" db="EMBL/GenBank/DDBJ databases">
        <title>Genome sequence of Clostridium botulinum A2 Kyoto.</title>
        <authorList>
            <person name="Shrivastava S."/>
            <person name="Brinkac L.M."/>
            <person name="Brown J.L."/>
            <person name="Bruce D."/>
            <person name="Detter C.C."/>
            <person name="Johnson E.A."/>
            <person name="Munk C.A."/>
            <person name="Smith L.A."/>
            <person name="Smith T.J."/>
            <person name="Sutton G."/>
            <person name="Brettin T.S."/>
        </authorList>
    </citation>
    <scope>NUCLEOTIDE SEQUENCE [LARGE SCALE GENOMIC DNA]</scope>
    <source>
        <strain evidence="3">Kyoto / Type A2</strain>
    </source>
</reference>
<name>C1FM74_CLOBJ</name>
<keyword evidence="2" id="KW-0238">DNA-binding</keyword>
<dbReference type="Gene3D" id="1.10.260.40">
    <property type="entry name" value="lambda repressor-like DNA-binding domains"/>
    <property type="match status" value="1"/>
</dbReference>
<dbReference type="PROSITE" id="PS50943">
    <property type="entry name" value="HTH_CROC1"/>
    <property type="match status" value="1"/>
</dbReference>